<keyword evidence="1" id="KW-1133">Transmembrane helix</keyword>
<reference evidence="2 3" key="1">
    <citation type="journal article" date="2016" name="Genome Biol. Evol.">
        <title>Gene Family Evolution Reflects Adaptation to Soil Environmental Stressors in the Genome of the Collembolan Orchesella cincta.</title>
        <authorList>
            <person name="Faddeeva-Vakhrusheva A."/>
            <person name="Derks M.F."/>
            <person name="Anvar S.Y."/>
            <person name="Agamennone V."/>
            <person name="Suring W."/>
            <person name="Smit S."/>
            <person name="van Straalen N.M."/>
            <person name="Roelofs D."/>
        </authorList>
    </citation>
    <scope>NUCLEOTIDE SEQUENCE [LARGE SCALE GENOMIC DNA]</scope>
    <source>
        <tissue evidence="2">Mixed pool</tissue>
    </source>
</reference>
<protein>
    <submittedName>
        <fullName evidence="2">Uncharacterized protein</fullName>
    </submittedName>
</protein>
<comment type="caution">
    <text evidence="2">The sequence shown here is derived from an EMBL/GenBank/DDBJ whole genome shotgun (WGS) entry which is preliminary data.</text>
</comment>
<evidence type="ECO:0000313" key="2">
    <source>
        <dbReference type="EMBL" id="ODM99258.1"/>
    </source>
</evidence>
<evidence type="ECO:0000256" key="1">
    <source>
        <dbReference type="SAM" id="Phobius"/>
    </source>
</evidence>
<organism evidence="2 3">
    <name type="scientific">Orchesella cincta</name>
    <name type="common">Springtail</name>
    <name type="synonym">Podura cincta</name>
    <dbReference type="NCBI Taxonomy" id="48709"/>
    <lineage>
        <taxon>Eukaryota</taxon>
        <taxon>Metazoa</taxon>
        <taxon>Ecdysozoa</taxon>
        <taxon>Arthropoda</taxon>
        <taxon>Hexapoda</taxon>
        <taxon>Collembola</taxon>
        <taxon>Entomobryomorpha</taxon>
        <taxon>Entomobryoidea</taxon>
        <taxon>Orchesellidae</taxon>
        <taxon>Orchesellinae</taxon>
        <taxon>Orchesella</taxon>
    </lineage>
</organism>
<keyword evidence="3" id="KW-1185">Reference proteome</keyword>
<gene>
    <name evidence="2" type="ORF">Ocin01_07415</name>
</gene>
<dbReference type="Proteomes" id="UP000094527">
    <property type="component" value="Unassembled WGS sequence"/>
</dbReference>
<dbReference type="AlphaFoldDB" id="A0A1D2N1X7"/>
<accession>A0A1D2N1X7</accession>
<dbReference type="EMBL" id="LJIJ01000290">
    <property type="protein sequence ID" value="ODM99258.1"/>
    <property type="molecule type" value="Genomic_DNA"/>
</dbReference>
<sequence length="85" mass="9164">MSVNSFNSFERNMKTLYYFIALFVLVIWMAGSSAIEADAGGAGHAGSGYQEDPLASVGNPCTCCGQIGHNCKEGHYNHENIPHIL</sequence>
<feature type="transmembrane region" description="Helical" evidence="1">
    <location>
        <begin position="16"/>
        <end position="35"/>
    </location>
</feature>
<keyword evidence="1" id="KW-0472">Membrane</keyword>
<name>A0A1D2N1X7_ORCCI</name>
<keyword evidence="1" id="KW-0812">Transmembrane</keyword>
<evidence type="ECO:0000313" key="3">
    <source>
        <dbReference type="Proteomes" id="UP000094527"/>
    </source>
</evidence>
<proteinExistence type="predicted"/>